<sequence>MHFVAASPFTSNALAAAEMLCEASSGGEGAGWHRPWLNRRFATFLLHGATSAICFVHGALRVVLENSGFAGPYRYCVVLQSDSCQQGCFESEAKVPLQSLFLTRTFGDDFIPSDLRISAGLLGWAPQALEALVPCADSTAPPAPPAPLRNGRRGAPAVHLGSRDAAAQSKVLGVFHDTGFDFNGAVLYRHEAPLWPPLFLRYYDPREWCVELGWCYVHRCFPALPALPRNACDSPWDGCRQGVEVMCLKDTWMIRDWISPVTELHLSLQRIVEGCCPDAMLTLPGAHQERAGLLRHWLLLGNYTGLNPSQLTATELEPSSSSSSAPRRGATTLRWRHVIVVRVPKASSSTLSSVFVRLGRSLGHLIPVGDDPRRLRPRRLVRQRVMFAAKHEMPSEAWDSWMTLVPRPVVVTSLRSPFERCVSRLYHAYIDQEKAPSIQDKMKILRSNCDAANFTWGDLCCGNFQYHFLALPSESTTDLLARYDFIFVTERFAESLLAFKARWNLTFAQLLHVQLKSSEHRQVCAFGHRHGFQVKKEPGEKELLATIKSEAAFLENNQADLFLWNQANARLDAMLESYGKEKLEEDRAKLDTVLGVARDSCQRISAEMCIDCLHEDIGCAQDCLDRVAEHIRATGLLSQSFLWNIADIEGPVACYSSCHRCLLVTPEQLHRPEIPFTGRSLTMEARQAAALVIMLQQNESRQHPRYVRADLTLKDASGGTVLHAAALMGHMAIVNLLLEQGAPLEAFCWAHDASLGRPPILQRAVRDADSPRGTVENPPLAERYDILALPRGCSKEDIKPAFRQLARELHPDVPETGNEESFKHLVWAMRELSSEKGRRRWGVPGDLTGASLEEISLEAEDFAFDMRDWPFEELEDLLRLSEEAGIGHQIG</sequence>
<dbReference type="Pfam" id="PF00226">
    <property type="entry name" value="DnaJ"/>
    <property type="match status" value="1"/>
</dbReference>
<evidence type="ECO:0000259" key="2">
    <source>
        <dbReference type="PROSITE" id="PS50076"/>
    </source>
</evidence>
<gene>
    <name evidence="3" type="ORF">C1SCF055_LOCUS16716</name>
</gene>
<dbReference type="InterPro" id="IPR001623">
    <property type="entry name" value="DnaJ_domain"/>
</dbReference>
<protein>
    <submittedName>
        <fullName evidence="4">Chaperone protein DnaJ</fullName>
    </submittedName>
</protein>
<dbReference type="SMART" id="SM00271">
    <property type="entry name" value="DnaJ"/>
    <property type="match status" value="1"/>
</dbReference>
<evidence type="ECO:0000313" key="5">
    <source>
        <dbReference type="Proteomes" id="UP001152797"/>
    </source>
</evidence>
<dbReference type="PROSITE" id="PS50076">
    <property type="entry name" value="DNAJ_2"/>
    <property type="match status" value="1"/>
</dbReference>
<dbReference type="EMBL" id="CAMXCT020001391">
    <property type="protein sequence ID" value="CAL1143032.1"/>
    <property type="molecule type" value="Genomic_DNA"/>
</dbReference>
<dbReference type="InterPro" id="IPR027417">
    <property type="entry name" value="P-loop_NTPase"/>
</dbReference>
<dbReference type="SUPFAM" id="SSF52540">
    <property type="entry name" value="P-loop containing nucleoside triphosphate hydrolases"/>
    <property type="match status" value="1"/>
</dbReference>
<evidence type="ECO:0000256" key="1">
    <source>
        <dbReference type="PROSITE-ProRule" id="PRU00023"/>
    </source>
</evidence>
<feature type="domain" description="J" evidence="2">
    <location>
        <begin position="782"/>
        <end position="845"/>
    </location>
</feature>
<evidence type="ECO:0000313" key="4">
    <source>
        <dbReference type="EMBL" id="CAL4776969.1"/>
    </source>
</evidence>
<dbReference type="InterPro" id="IPR002110">
    <property type="entry name" value="Ankyrin_rpt"/>
</dbReference>
<dbReference type="Pfam" id="PF00023">
    <property type="entry name" value="Ank"/>
    <property type="match status" value="1"/>
</dbReference>
<dbReference type="Gene3D" id="1.25.40.20">
    <property type="entry name" value="Ankyrin repeat-containing domain"/>
    <property type="match status" value="1"/>
</dbReference>
<organism evidence="3">
    <name type="scientific">Cladocopium goreaui</name>
    <dbReference type="NCBI Taxonomy" id="2562237"/>
    <lineage>
        <taxon>Eukaryota</taxon>
        <taxon>Sar</taxon>
        <taxon>Alveolata</taxon>
        <taxon>Dinophyceae</taxon>
        <taxon>Suessiales</taxon>
        <taxon>Symbiodiniaceae</taxon>
        <taxon>Cladocopium</taxon>
    </lineage>
</organism>
<feature type="repeat" description="ANK" evidence="1">
    <location>
        <begin position="717"/>
        <end position="746"/>
    </location>
</feature>
<dbReference type="PROSITE" id="PS50297">
    <property type="entry name" value="ANK_REP_REGION"/>
    <property type="match status" value="1"/>
</dbReference>
<reference evidence="4 5" key="2">
    <citation type="submission" date="2024-05" db="EMBL/GenBank/DDBJ databases">
        <authorList>
            <person name="Chen Y."/>
            <person name="Shah S."/>
            <person name="Dougan E. K."/>
            <person name="Thang M."/>
            <person name="Chan C."/>
        </authorList>
    </citation>
    <scope>NUCLEOTIDE SEQUENCE [LARGE SCALE GENOMIC DNA]</scope>
</reference>
<accession>A0A9P1CCH0</accession>
<dbReference type="OrthoDB" id="568293at2759"/>
<dbReference type="CDD" id="cd06257">
    <property type="entry name" value="DnaJ"/>
    <property type="match status" value="1"/>
</dbReference>
<dbReference type="Gene3D" id="1.10.287.110">
    <property type="entry name" value="DnaJ domain"/>
    <property type="match status" value="1"/>
</dbReference>
<reference evidence="3" key="1">
    <citation type="submission" date="2022-10" db="EMBL/GenBank/DDBJ databases">
        <authorList>
            <person name="Chen Y."/>
            <person name="Dougan E. K."/>
            <person name="Chan C."/>
            <person name="Rhodes N."/>
            <person name="Thang M."/>
        </authorList>
    </citation>
    <scope>NUCLEOTIDE SEQUENCE</scope>
</reference>
<evidence type="ECO:0000313" key="3">
    <source>
        <dbReference type="EMBL" id="CAI3989657.1"/>
    </source>
</evidence>
<dbReference type="AlphaFoldDB" id="A0A9P1CCH0"/>
<comment type="caution">
    <text evidence="3">The sequence shown here is derived from an EMBL/GenBank/DDBJ whole genome shotgun (WGS) entry which is preliminary data.</text>
</comment>
<dbReference type="PROSITE" id="PS50088">
    <property type="entry name" value="ANK_REPEAT"/>
    <property type="match status" value="1"/>
</dbReference>
<dbReference type="InterPro" id="IPR036869">
    <property type="entry name" value="J_dom_sf"/>
</dbReference>
<dbReference type="SUPFAM" id="SSF48403">
    <property type="entry name" value="Ankyrin repeat"/>
    <property type="match status" value="1"/>
</dbReference>
<dbReference type="Proteomes" id="UP001152797">
    <property type="component" value="Unassembled WGS sequence"/>
</dbReference>
<dbReference type="EMBL" id="CAMXCT010001391">
    <property type="protein sequence ID" value="CAI3989657.1"/>
    <property type="molecule type" value="Genomic_DNA"/>
</dbReference>
<dbReference type="EMBL" id="CAMXCT030001391">
    <property type="protein sequence ID" value="CAL4776969.1"/>
    <property type="molecule type" value="Genomic_DNA"/>
</dbReference>
<dbReference type="Gene3D" id="3.40.50.300">
    <property type="entry name" value="P-loop containing nucleotide triphosphate hydrolases"/>
    <property type="match status" value="1"/>
</dbReference>
<dbReference type="InterPro" id="IPR036770">
    <property type="entry name" value="Ankyrin_rpt-contain_sf"/>
</dbReference>
<proteinExistence type="predicted"/>
<keyword evidence="5" id="KW-1185">Reference proteome</keyword>
<name>A0A9P1CCH0_9DINO</name>
<dbReference type="SUPFAM" id="SSF46565">
    <property type="entry name" value="Chaperone J-domain"/>
    <property type="match status" value="1"/>
</dbReference>
<keyword evidence="1" id="KW-0040">ANK repeat</keyword>